<comment type="caution">
    <text evidence="12">The sequence shown here is derived from an EMBL/GenBank/DDBJ whole genome shotgun (WGS) entry which is preliminary data.</text>
</comment>
<proteinExistence type="inferred from homology"/>
<dbReference type="AlphaFoldDB" id="A0A2P8FZN8"/>
<feature type="transmembrane region" description="Helical" evidence="10">
    <location>
        <begin position="162"/>
        <end position="187"/>
    </location>
</feature>
<feature type="transmembrane region" description="Helical" evidence="10">
    <location>
        <begin position="324"/>
        <end position="343"/>
    </location>
</feature>
<keyword evidence="3 9" id="KW-0813">Transport</keyword>
<dbReference type="Gene3D" id="1.20.1250.20">
    <property type="entry name" value="MFS general substrate transporter like domains"/>
    <property type="match status" value="2"/>
</dbReference>
<keyword evidence="13" id="KW-1185">Reference proteome</keyword>
<evidence type="ECO:0000313" key="12">
    <source>
        <dbReference type="EMBL" id="PSL27191.1"/>
    </source>
</evidence>
<feature type="transmembrane region" description="Helical" evidence="10">
    <location>
        <begin position="127"/>
        <end position="150"/>
    </location>
</feature>
<organism evidence="12 13">
    <name type="scientific">Dyadobacter jiangsuensis</name>
    <dbReference type="NCBI Taxonomy" id="1591085"/>
    <lineage>
        <taxon>Bacteria</taxon>
        <taxon>Pseudomonadati</taxon>
        <taxon>Bacteroidota</taxon>
        <taxon>Cytophagia</taxon>
        <taxon>Cytophagales</taxon>
        <taxon>Spirosomataceae</taxon>
        <taxon>Dyadobacter</taxon>
    </lineage>
</organism>
<evidence type="ECO:0000256" key="10">
    <source>
        <dbReference type="SAM" id="Phobius"/>
    </source>
</evidence>
<feature type="transmembrane region" description="Helical" evidence="10">
    <location>
        <begin position="76"/>
        <end position="96"/>
    </location>
</feature>
<gene>
    <name evidence="12" type="ORF">CLV60_10845</name>
</gene>
<dbReference type="InterPro" id="IPR003663">
    <property type="entry name" value="Sugar/inositol_transpt"/>
</dbReference>
<dbReference type="InterPro" id="IPR020846">
    <property type="entry name" value="MFS_dom"/>
</dbReference>
<keyword evidence="5" id="KW-0762">Sugar transport</keyword>
<dbReference type="EMBL" id="PYAS01000008">
    <property type="protein sequence ID" value="PSL27191.1"/>
    <property type="molecule type" value="Genomic_DNA"/>
</dbReference>
<dbReference type="PROSITE" id="PS50850">
    <property type="entry name" value="MFS"/>
    <property type="match status" value="1"/>
</dbReference>
<feature type="transmembrane region" description="Helical" evidence="10">
    <location>
        <begin position="355"/>
        <end position="377"/>
    </location>
</feature>
<dbReference type="PROSITE" id="PS00216">
    <property type="entry name" value="SUGAR_TRANSPORT_1"/>
    <property type="match status" value="1"/>
</dbReference>
<dbReference type="InterPro" id="IPR005829">
    <property type="entry name" value="Sugar_transporter_CS"/>
</dbReference>
<feature type="transmembrane region" description="Helical" evidence="10">
    <location>
        <begin position="103"/>
        <end position="121"/>
    </location>
</feature>
<evidence type="ECO:0000256" key="1">
    <source>
        <dbReference type="ARBA" id="ARBA00004651"/>
    </source>
</evidence>
<dbReference type="GO" id="GO:0022857">
    <property type="term" value="F:transmembrane transporter activity"/>
    <property type="evidence" value="ECO:0007669"/>
    <property type="project" value="InterPro"/>
</dbReference>
<dbReference type="FunFam" id="1.20.1250.20:FF:000122">
    <property type="entry name" value="D-xylose transporter XylE"/>
    <property type="match status" value="1"/>
</dbReference>
<evidence type="ECO:0000256" key="4">
    <source>
        <dbReference type="ARBA" id="ARBA00022475"/>
    </source>
</evidence>
<dbReference type="SUPFAM" id="SSF103473">
    <property type="entry name" value="MFS general substrate transporter"/>
    <property type="match status" value="1"/>
</dbReference>
<evidence type="ECO:0000256" key="5">
    <source>
        <dbReference type="ARBA" id="ARBA00022597"/>
    </source>
</evidence>
<dbReference type="Pfam" id="PF00083">
    <property type="entry name" value="Sugar_tr"/>
    <property type="match status" value="1"/>
</dbReference>
<dbReference type="PROSITE" id="PS00217">
    <property type="entry name" value="SUGAR_TRANSPORT_2"/>
    <property type="match status" value="1"/>
</dbReference>
<evidence type="ECO:0000256" key="3">
    <source>
        <dbReference type="ARBA" id="ARBA00022448"/>
    </source>
</evidence>
<dbReference type="InterPro" id="IPR036259">
    <property type="entry name" value="MFS_trans_sf"/>
</dbReference>
<dbReference type="InterPro" id="IPR005828">
    <property type="entry name" value="MFS_sugar_transport-like"/>
</dbReference>
<dbReference type="GO" id="GO:0005886">
    <property type="term" value="C:plasma membrane"/>
    <property type="evidence" value="ECO:0007669"/>
    <property type="project" value="UniProtKB-SubCell"/>
</dbReference>
<feature type="domain" description="Major facilitator superfamily (MFS) profile" evidence="11">
    <location>
        <begin position="38"/>
        <end position="471"/>
    </location>
</feature>
<feature type="transmembrane region" description="Helical" evidence="10">
    <location>
        <begin position="442"/>
        <end position="463"/>
    </location>
</feature>
<dbReference type="InterPro" id="IPR050814">
    <property type="entry name" value="Myo-inositol_Transporter"/>
</dbReference>
<sequence length="494" mass="53980">MLPLKRNPFADRKLVIEESPKSKNTLQTQHVKHFTFLITLIAALGGFLFGFDMAVVSGIIEPVRTQYGLSAAEEGLFVSFALLGCIIGVAFSGYLADKIGRKKVLFVAALLFLVSAIGFSFSNTYTILIIFRIIAGAGVGVASNVSPLYISEIAPASKRGGLVTFYQLAITIGVLAAYISNLFLHRYSLAHAGAGSGVSHWLFVEEVWRGMFFVSVIPAAVFCMLLVTVPESPRWLAKHDRNEEALGILVKISGEDHARTEFAAIKEAFTQKEGGAKELMQYPLRGLLVMTMVLTALSQFSGINGVVFYGPTILRSAGIVIGDVLLYQVMLGLASMVFTLIAIWKVDTLGRRSLYLIGSAGAAVSLALTGLCFAYGINGWGMLVCIMLFLLFFAFSLGPLKFVIATEVFPNHIRGTALSICIMTMWVSDWIVNLLFPLMRDGLGVANTFFVFSFFCVCSYVYAKRNLFETKGKRLEEIEQFLSSETVKGEVKIG</sequence>
<feature type="transmembrane region" description="Helical" evidence="10">
    <location>
        <begin position="34"/>
        <end position="56"/>
    </location>
</feature>
<dbReference type="PANTHER" id="PTHR48020">
    <property type="entry name" value="PROTON MYO-INOSITOL COTRANSPORTER"/>
    <property type="match status" value="1"/>
</dbReference>
<evidence type="ECO:0000256" key="7">
    <source>
        <dbReference type="ARBA" id="ARBA00022989"/>
    </source>
</evidence>
<evidence type="ECO:0000256" key="6">
    <source>
        <dbReference type="ARBA" id="ARBA00022692"/>
    </source>
</evidence>
<dbReference type="PANTHER" id="PTHR48020:SF12">
    <property type="entry name" value="PROTON MYO-INOSITOL COTRANSPORTER"/>
    <property type="match status" value="1"/>
</dbReference>
<evidence type="ECO:0000256" key="8">
    <source>
        <dbReference type="ARBA" id="ARBA00023136"/>
    </source>
</evidence>
<comment type="subcellular location">
    <subcellularLocation>
        <location evidence="1">Cell membrane</location>
        <topology evidence="1">Multi-pass membrane protein</topology>
    </subcellularLocation>
</comment>
<keyword evidence="4" id="KW-1003">Cell membrane</keyword>
<feature type="transmembrane region" description="Helical" evidence="10">
    <location>
        <begin position="287"/>
        <end position="309"/>
    </location>
</feature>
<evidence type="ECO:0000313" key="13">
    <source>
        <dbReference type="Proteomes" id="UP000241964"/>
    </source>
</evidence>
<dbReference type="OrthoDB" id="9783823at2"/>
<evidence type="ECO:0000256" key="2">
    <source>
        <dbReference type="ARBA" id="ARBA00010992"/>
    </source>
</evidence>
<dbReference type="NCBIfam" id="TIGR00879">
    <property type="entry name" value="SP"/>
    <property type="match status" value="1"/>
</dbReference>
<feature type="transmembrane region" description="Helical" evidence="10">
    <location>
        <begin position="416"/>
        <end position="436"/>
    </location>
</feature>
<name>A0A2P8FZN8_9BACT</name>
<evidence type="ECO:0000259" key="11">
    <source>
        <dbReference type="PROSITE" id="PS50850"/>
    </source>
</evidence>
<comment type="similarity">
    <text evidence="2 9">Belongs to the major facilitator superfamily. Sugar transporter (TC 2.A.1.1) family.</text>
</comment>
<evidence type="ECO:0000256" key="9">
    <source>
        <dbReference type="RuleBase" id="RU003346"/>
    </source>
</evidence>
<dbReference type="PRINTS" id="PR00171">
    <property type="entry name" value="SUGRTRNSPORT"/>
</dbReference>
<reference evidence="12 13" key="1">
    <citation type="submission" date="2018-03" db="EMBL/GenBank/DDBJ databases">
        <title>Genomic Encyclopedia of Archaeal and Bacterial Type Strains, Phase II (KMG-II): from individual species to whole genera.</title>
        <authorList>
            <person name="Goeker M."/>
        </authorList>
    </citation>
    <scope>NUCLEOTIDE SEQUENCE [LARGE SCALE GENOMIC DNA]</scope>
    <source>
        <strain evidence="12 13">DSM 29057</strain>
    </source>
</reference>
<dbReference type="Proteomes" id="UP000241964">
    <property type="component" value="Unassembled WGS sequence"/>
</dbReference>
<protein>
    <submittedName>
        <fullName evidence="12">SP family arabinose:H+ symporter-like MFS transporter</fullName>
    </submittedName>
</protein>
<accession>A0A2P8FZN8</accession>
<keyword evidence="8 10" id="KW-0472">Membrane</keyword>
<dbReference type="RefSeq" id="WP_106596609.1">
    <property type="nucleotide sequence ID" value="NZ_PYAS01000008.1"/>
</dbReference>
<feature type="transmembrane region" description="Helical" evidence="10">
    <location>
        <begin position="207"/>
        <end position="229"/>
    </location>
</feature>
<keyword evidence="6 10" id="KW-0812">Transmembrane</keyword>
<feature type="transmembrane region" description="Helical" evidence="10">
    <location>
        <begin position="383"/>
        <end position="404"/>
    </location>
</feature>
<keyword evidence="7 10" id="KW-1133">Transmembrane helix</keyword>